<reference evidence="5" key="1">
    <citation type="submission" date="2014-03" db="EMBL/GenBank/DDBJ databases">
        <authorList>
            <person name="Aksoy S."/>
            <person name="Warren W."/>
            <person name="Wilson R.K."/>
        </authorList>
    </citation>
    <scope>NUCLEOTIDE SEQUENCE [LARGE SCALE GENOMIC DNA]</scope>
    <source>
        <strain evidence="5">IAEA</strain>
    </source>
</reference>
<evidence type="ECO:0000313" key="5">
    <source>
        <dbReference type="Proteomes" id="UP000091820"/>
    </source>
</evidence>
<evidence type="ECO:0000259" key="3">
    <source>
        <dbReference type="Pfam" id="PF22671"/>
    </source>
</evidence>
<keyword evidence="2" id="KW-0812">Transmembrane</keyword>
<feature type="compositionally biased region" description="Pro residues" evidence="1">
    <location>
        <begin position="453"/>
        <end position="465"/>
    </location>
</feature>
<evidence type="ECO:0000313" key="4">
    <source>
        <dbReference type="EnsemblMetazoa" id="GBRI037906-PA"/>
    </source>
</evidence>
<feature type="domain" description="Tail sheath protein Gp18-like" evidence="3">
    <location>
        <begin position="32"/>
        <end position="91"/>
    </location>
</feature>
<dbReference type="InterPro" id="IPR054564">
    <property type="entry name" value="Gp18_domIII_N"/>
</dbReference>
<feature type="transmembrane region" description="Helical" evidence="2">
    <location>
        <begin position="253"/>
        <end position="270"/>
    </location>
</feature>
<feature type="region of interest" description="Disordered" evidence="1">
    <location>
        <begin position="96"/>
        <end position="119"/>
    </location>
</feature>
<dbReference type="AlphaFoldDB" id="A0A1A9WZ33"/>
<dbReference type="EnsemblMetazoa" id="GBRI037906-RA">
    <property type="protein sequence ID" value="GBRI037906-PA"/>
    <property type="gene ID" value="GBRI037906"/>
</dbReference>
<accession>A0A1A9WZ33</accession>
<keyword evidence="2" id="KW-0472">Membrane</keyword>
<evidence type="ECO:0000256" key="2">
    <source>
        <dbReference type="SAM" id="Phobius"/>
    </source>
</evidence>
<feature type="transmembrane region" description="Helical" evidence="2">
    <location>
        <begin position="276"/>
        <end position="296"/>
    </location>
</feature>
<dbReference type="Pfam" id="PF22671">
    <property type="entry name" value="Gp18_domIII_N"/>
    <property type="match status" value="1"/>
</dbReference>
<feature type="region of interest" description="Disordered" evidence="1">
    <location>
        <begin position="151"/>
        <end position="170"/>
    </location>
</feature>
<sequence>MAVHMSESRFHGVHVRENTDLVTAINDIESSVIGVVAVADDADANTFPLNTPVLLTRVNNVLGKAGKTGSLYKTLKAIADQASPKVIVVRVEAAGKDGGKTQNHGWPPAPTDATRQQRDHRYQRLGESQSGLDPDAVIGWRHRFGADRDDRRVIPGAGATGRPARQAATGLQSADRRAWTRWRALFSSLGGVSGGAMARVSGWRGIFSTLTAGAGRLMALIAPLKSLLLGVFQSPSAALGTLGRGIGGLALRLARLPALWSLITAALSGLGAALSFLLSPIALIGAAFVAAGVLIWKYWAPIKAFFAGVLDGIMAKLAPLREAFTQFSPLFDAIGAGIGRVFDGFKALLSPMESSRDTLDKCAGAGDRLDTGKARPHPCRPGGCTPQSGEPAESARDVGVGSATKKDGAQEAARLKAESLQKAPVMWEWDPQQKKMVRKGWNWSPKAAPFVGPPAPPGVAPPPSPLGGERGTQRRLQKIADNTGGLLEETKKRIGPGDIIFKNLPRALAVRGEWQGERLASTPHTRALSPRPAVMAASLPVTQAELPPVRRSLHPMAVASSGFSGEIHVHLHGVDRQDARDIGRIAADAVNAELARREQFSRSSFKDRD</sequence>
<feature type="region of interest" description="Disordered" evidence="1">
    <location>
        <begin position="363"/>
        <end position="417"/>
    </location>
</feature>
<keyword evidence="2" id="KW-1133">Transmembrane helix</keyword>
<dbReference type="Proteomes" id="UP000091820">
    <property type="component" value="Unassembled WGS sequence"/>
</dbReference>
<reference evidence="4" key="2">
    <citation type="submission" date="2020-05" db="UniProtKB">
        <authorList>
            <consortium name="EnsemblMetazoa"/>
        </authorList>
    </citation>
    <scope>IDENTIFICATION</scope>
    <source>
        <strain evidence="4">IAEA</strain>
    </source>
</reference>
<proteinExistence type="predicted"/>
<evidence type="ECO:0000256" key="1">
    <source>
        <dbReference type="SAM" id="MobiDB-lite"/>
    </source>
</evidence>
<dbReference type="VEuPathDB" id="VectorBase:GBRI037906"/>
<feature type="compositionally biased region" description="Basic and acidic residues" evidence="1">
    <location>
        <begin position="404"/>
        <end position="417"/>
    </location>
</feature>
<protein>
    <recommendedName>
        <fullName evidence="3">Tail sheath protein Gp18-like domain-containing protein</fullName>
    </recommendedName>
</protein>
<organism evidence="4 5">
    <name type="scientific">Glossina brevipalpis</name>
    <dbReference type="NCBI Taxonomy" id="37001"/>
    <lineage>
        <taxon>Eukaryota</taxon>
        <taxon>Metazoa</taxon>
        <taxon>Ecdysozoa</taxon>
        <taxon>Arthropoda</taxon>
        <taxon>Hexapoda</taxon>
        <taxon>Insecta</taxon>
        <taxon>Pterygota</taxon>
        <taxon>Neoptera</taxon>
        <taxon>Endopterygota</taxon>
        <taxon>Diptera</taxon>
        <taxon>Brachycera</taxon>
        <taxon>Muscomorpha</taxon>
        <taxon>Hippoboscoidea</taxon>
        <taxon>Glossinidae</taxon>
        <taxon>Glossina</taxon>
    </lineage>
</organism>
<keyword evidence="5" id="KW-1185">Reference proteome</keyword>
<feature type="region of interest" description="Disordered" evidence="1">
    <location>
        <begin position="453"/>
        <end position="472"/>
    </location>
</feature>
<name>A0A1A9WZ33_9MUSC</name>